<reference evidence="1 2" key="1">
    <citation type="journal article" date="2013" name="Front. Microbiol.">
        <title>The genome of the endophytic bacterium H. frisingense GSF30(T) identifies diverse strategies in the Herbaspirillum genus to interact with plants.</title>
        <authorList>
            <person name="Straub D."/>
            <person name="Rothballer M."/>
            <person name="Hartmann A."/>
            <person name="Ludewig U."/>
        </authorList>
    </citation>
    <scope>NUCLEOTIDE SEQUENCE [LARGE SCALE GENOMIC DNA]</scope>
    <source>
        <strain evidence="1 2">GSF30</strain>
    </source>
</reference>
<proteinExistence type="predicted"/>
<evidence type="ECO:0000313" key="1">
    <source>
        <dbReference type="EMBL" id="EOA04192.1"/>
    </source>
</evidence>
<dbReference type="RefSeq" id="WP_006464019.1">
    <property type="nucleotide sequence ID" value="NZ_AEEC02000018.1"/>
</dbReference>
<gene>
    <name evidence="1" type="ORF">HFRIS_013990</name>
</gene>
<sequence length="359" mass="39499">MNQLDILVPFVLPPAELARDLLRQSKAPSLAMLLGRGKATPLQSHDPFSRALPHEHWLARRFGLPPTPQDSSPAAAAALMQGLGHAPAAGHWFVLHPAHIHVARDHLVLTDIGQLQLEEEESQRLFAAALPLFTEIGHELVYGDARTWFIRADAWAGLRTSTPSAASGRNVDIWMPEGPGELAWRKLQNEVQMQWFAEALNEQREMRGQKAINSIWIWGGADAGASAQHGYGARFGLRGWMRAFGDGAQADQAHANAHADTNANQVNDILRGDGHRLLVLDALAEAALAEEWGLWLQHLEHLDREWLAPLLVALRADTLGAVNLVLTGPDRLAEVAVTRGALRRFWRKPSLALLAERCA</sequence>
<dbReference type="AlphaFoldDB" id="A0AAI9N3B8"/>
<evidence type="ECO:0000313" key="2">
    <source>
        <dbReference type="Proteomes" id="UP000006772"/>
    </source>
</evidence>
<protein>
    <submittedName>
        <fullName evidence="1">Signal peptide protein</fullName>
    </submittedName>
</protein>
<dbReference type="PIRSF" id="PIRSF015283">
    <property type="entry name" value="Regulatory_RpfE"/>
    <property type="match status" value="1"/>
</dbReference>
<comment type="caution">
    <text evidence="1">The sequence shown here is derived from an EMBL/GenBank/DDBJ whole genome shotgun (WGS) entry which is preliminary data.</text>
</comment>
<dbReference type="Proteomes" id="UP000006772">
    <property type="component" value="Unassembled WGS sequence"/>
</dbReference>
<dbReference type="EMBL" id="AEEC02000018">
    <property type="protein sequence ID" value="EOA04192.1"/>
    <property type="molecule type" value="Genomic_DNA"/>
</dbReference>
<accession>A0AAI9N3B8</accession>
<dbReference type="InterPro" id="IPR016631">
    <property type="entry name" value="Regulatory_RpfE"/>
</dbReference>
<name>A0AAI9N3B8_9BURK</name>
<organism evidence="1 2">
    <name type="scientific">Herbaspirillum frisingense GSF30</name>
    <dbReference type="NCBI Taxonomy" id="864073"/>
    <lineage>
        <taxon>Bacteria</taxon>
        <taxon>Pseudomonadati</taxon>
        <taxon>Pseudomonadota</taxon>
        <taxon>Betaproteobacteria</taxon>
        <taxon>Burkholderiales</taxon>
        <taxon>Oxalobacteraceae</taxon>
        <taxon>Herbaspirillum</taxon>
    </lineage>
</organism>